<organism evidence="6 7">
    <name type="scientific">Anaeromyces robustus</name>
    <dbReference type="NCBI Taxonomy" id="1754192"/>
    <lineage>
        <taxon>Eukaryota</taxon>
        <taxon>Fungi</taxon>
        <taxon>Fungi incertae sedis</taxon>
        <taxon>Chytridiomycota</taxon>
        <taxon>Chytridiomycota incertae sedis</taxon>
        <taxon>Neocallimastigomycetes</taxon>
        <taxon>Neocallimastigales</taxon>
        <taxon>Neocallimastigaceae</taxon>
        <taxon>Anaeromyces</taxon>
    </lineage>
</organism>
<evidence type="ECO:0000256" key="3">
    <source>
        <dbReference type="RuleBase" id="RU003616"/>
    </source>
</evidence>
<evidence type="ECO:0000313" key="7">
    <source>
        <dbReference type="Proteomes" id="UP000193944"/>
    </source>
</evidence>
<evidence type="ECO:0000256" key="2">
    <source>
        <dbReference type="PROSITE-ProRule" id="PRU00285"/>
    </source>
</evidence>
<dbReference type="InterPro" id="IPR002068">
    <property type="entry name" value="A-crystallin/Hsp20_dom"/>
</dbReference>
<dbReference type="STRING" id="1754192.A0A1Y1WE93"/>
<comment type="caution">
    <text evidence="6">The sequence shown here is derived from an EMBL/GenBank/DDBJ whole genome shotgun (WGS) entry which is preliminary data.</text>
</comment>
<dbReference type="SUPFAM" id="SSF49764">
    <property type="entry name" value="HSP20-like chaperones"/>
    <property type="match status" value="1"/>
</dbReference>
<dbReference type="Pfam" id="PF00011">
    <property type="entry name" value="HSP20"/>
    <property type="match status" value="2"/>
</dbReference>
<gene>
    <name evidence="6" type="ORF">BCR32DRAFT_330078</name>
</gene>
<keyword evidence="1" id="KW-0346">Stress response</keyword>
<dbReference type="EMBL" id="MCFG01000401">
    <property type="protein sequence ID" value="ORX71705.1"/>
    <property type="molecule type" value="Genomic_DNA"/>
</dbReference>
<feature type="region of interest" description="Disordered" evidence="4">
    <location>
        <begin position="99"/>
        <end position="135"/>
    </location>
</feature>
<dbReference type="OrthoDB" id="1431247at2759"/>
<name>A0A1Y1WE93_9FUNG</name>
<evidence type="ECO:0000313" key="6">
    <source>
        <dbReference type="EMBL" id="ORX71705.1"/>
    </source>
</evidence>
<dbReference type="Gene3D" id="2.60.40.790">
    <property type="match status" value="1"/>
</dbReference>
<feature type="domain" description="SHSP" evidence="5">
    <location>
        <begin position="47"/>
        <end position="184"/>
    </location>
</feature>
<dbReference type="CDD" id="cd06464">
    <property type="entry name" value="ACD_sHsps-like"/>
    <property type="match status" value="1"/>
</dbReference>
<reference evidence="6 7" key="1">
    <citation type="submission" date="2016-08" db="EMBL/GenBank/DDBJ databases">
        <title>A Parts List for Fungal Cellulosomes Revealed by Comparative Genomics.</title>
        <authorList>
            <consortium name="DOE Joint Genome Institute"/>
            <person name="Haitjema C.H."/>
            <person name="Gilmore S.P."/>
            <person name="Henske J.K."/>
            <person name="Solomon K.V."/>
            <person name="De Groot R."/>
            <person name="Kuo A."/>
            <person name="Mondo S.J."/>
            <person name="Salamov A.A."/>
            <person name="Labutti K."/>
            <person name="Zhao Z."/>
            <person name="Chiniquy J."/>
            <person name="Barry K."/>
            <person name="Brewer H.M."/>
            <person name="Purvine S.O."/>
            <person name="Wright A.T."/>
            <person name="Boxma B."/>
            <person name="Van Alen T."/>
            <person name="Hackstein J.H."/>
            <person name="Baker S.E."/>
            <person name="Grigoriev I.V."/>
            <person name="O'Malley M.A."/>
        </authorList>
    </citation>
    <scope>NUCLEOTIDE SEQUENCE [LARGE SCALE GENOMIC DNA]</scope>
    <source>
        <strain evidence="6 7">S4</strain>
    </source>
</reference>
<dbReference type="InterPro" id="IPR008978">
    <property type="entry name" value="HSP20-like_chaperone"/>
</dbReference>
<evidence type="ECO:0000256" key="1">
    <source>
        <dbReference type="ARBA" id="ARBA00023016"/>
    </source>
</evidence>
<comment type="similarity">
    <text evidence="2 3">Belongs to the small heat shock protein (HSP20) family.</text>
</comment>
<keyword evidence="7" id="KW-1185">Reference proteome</keyword>
<dbReference type="InterPro" id="IPR031107">
    <property type="entry name" value="Small_HSP"/>
</dbReference>
<accession>A0A1Y1WE93</accession>
<evidence type="ECO:0000259" key="5">
    <source>
        <dbReference type="PROSITE" id="PS01031"/>
    </source>
</evidence>
<dbReference type="Proteomes" id="UP000193944">
    <property type="component" value="Unassembled WGS sequence"/>
</dbReference>
<dbReference type="PROSITE" id="PS01031">
    <property type="entry name" value="SHSP"/>
    <property type="match status" value="1"/>
</dbReference>
<reference evidence="6 7" key="2">
    <citation type="submission" date="2016-08" db="EMBL/GenBank/DDBJ databases">
        <title>Pervasive Adenine N6-methylation of Active Genes in Fungi.</title>
        <authorList>
            <consortium name="DOE Joint Genome Institute"/>
            <person name="Mondo S.J."/>
            <person name="Dannebaum R.O."/>
            <person name="Kuo R.C."/>
            <person name="Labutti K."/>
            <person name="Haridas S."/>
            <person name="Kuo A."/>
            <person name="Salamov A."/>
            <person name="Ahrendt S.R."/>
            <person name="Lipzen A."/>
            <person name="Sullivan W."/>
            <person name="Andreopoulos W.B."/>
            <person name="Clum A."/>
            <person name="Lindquist E."/>
            <person name="Daum C."/>
            <person name="Ramamoorthy G.K."/>
            <person name="Gryganskyi A."/>
            <person name="Culley D."/>
            <person name="Magnuson J.K."/>
            <person name="James T.Y."/>
            <person name="O'Malley M.A."/>
            <person name="Stajich J.E."/>
            <person name="Spatafora J.W."/>
            <person name="Visel A."/>
            <person name="Grigoriev I.V."/>
        </authorList>
    </citation>
    <scope>NUCLEOTIDE SEQUENCE [LARGE SCALE GENOMIC DNA]</scope>
    <source>
        <strain evidence="6 7">S4</strain>
    </source>
</reference>
<evidence type="ECO:0000256" key="4">
    <source>
        <dbReference type="SAM" id="MobiDB-lite"/>
    </source>
</evidence>
<proteinExistence type="inferred from homology"/>
<dbReference type="PANTHER" id="PTHR11527">
    <property type="entry name" value="HEAT-SHOCK PROTEIN 20 FAMILY MEMBER"/>
    <property type="match status" value="1"/>
</dbReference>
<dbReference type="AlphaFoldDB" id="A0A1Y1WE93"/>
<sequence length="184" mass="21786">MFFNFGESLLENSLLHIFEDNFFNYPYQYKIKCNKTPTYIYTYSFSYNNNSYIPNINVSEDEKHYYLQVELPGMTKDQIKMEINEDRILTIAGERKPIDFKNKDKNENPSTSNENGNEESNKNNKKNNRKYTLKESNYGKFERTFNVPEDGDLETIQAKMENGLLEVTINKILPKNETRNIQIQ</sequence>
<protein>
    <submittedName>
        <fullName evidence="6">HSP20-like chaperone</fullName>
    </submittedName>
</protein>